<dbReference type="CDD" id="cd14332">
    <property type="entry name" value="UBA_RuvA_C"/>
    <property type="match status" value="1"/>
</dbReference>
<evidence type="ECO:0000256" key="2">
    <source>
        <dbReference type="ARBA" id="ARBA00022763"/>
    </source>
</evidence>
<dbReference type="HAMAP" id="MF_00031">
    <property type="entry name" value="DNA_HJ_migration_RuvA"/>
    <property type="match status" value="1"/>
</dbReference>
<dbReference type="SUPFAM" id="SSF46929">
    <property type="entry name" value="DNA helicase RuvA subunit, C-terminal domain"/>
    <property type="match status" value="1"/>
</dbReference>
<dbReference type="SUPFAM" id="SSF47781">
    <property type="entry name" value="RuvA domain 2-like"/>
    <property type="match status" value="1"/>
</dbReference>
<keyword evidence="6" id="KW-0067">ATP-binding</keyword>
<dbReference type="EMBL" id="BK015455">
    <property type="protein sequence ID" value="DAE07758.1"/>
    <property type="molecule type" value="Genomic_DNA"/>
</dbReference>
<evidence type="ECO:0000256" key="1">
    <source>
        <dbReference type="ARBA" id="ARBA00022490"/>
    </source>
</evidence>
<dbReference type="InterPro" id="IPR011114">
    <property type="entry name" value="RuvA_C"/>
</dbReference>
<dbReference type="GO" id="GO:0003677">
    <property type="term" value="F:DNA binding"/>
    <property type="evidence" value="ECO:0007669"/>
    <property type="project" value="UniProtKB-KW"/>
</dbReference>
<dbReference type="Gene3D" id="2.40.50.140">
    <property type="entry name" value="Nucleic acid-binding proteins"/>
    <property type="match status" value="1"/>
</dbReference>
<dbReference type="SMART" id="SM00278">
    <property type="entry name" value="HhH1"/>
    <property type="match status" value="2"/>
</dbReference>
<keyword evidence="6" id="KW-0378">Hydrolase</keyword>
<dbReference type="InterPro" id="IPR012340">
    <property type="entry name" value="NA-bd_OB-fold"/>
</dbReference>
<dbReference type="Pfam" id="PF07499">
    <property type="entry name" value="RuvA_C"/>
    <property type="match status" value="1"/>
</dbReference>
<evidence type="ECO:0000259" key="5">
    <source>
        <dbReference type="SMART" id="SM00278"/>
    </source>
</evidence>
<evidence type="ECO:0000313" key="6">
    <source>
        <dbReference type="EMBL" id="DAE07758.1"/>
    </source>
</evidence>
<dbReference type="InterPro" id="IPR010994">
    <property type="entry name" value="RuvA_2-like"/>
</dbReference>
<dbReference type="Pfam" id="PF01330">
    <property type="entry name" value="RuvA_N"/>
    <property type="match status" value="1"/>
</dbReference>
<keyword evidence="2" id="KW-0227">DNA damage</keyword>
<keyword evidence="6" id="KW-0347">Helicase</keyword>
<protein>
    <submittedName>
        <fullName evidence="6">Holliday junction DNA helicase RuvA</fullName>
    </submittedName>
</protein>
<dbReference type="GO" id="GO:0009379">
    <property type="term" value="C:Holliday junction helicase complex"/>
    <property type="evidence" value="ECO:0007669"/>
    <property type="project" value="InterPro"/>
</dbReference>
<keyword evidence="6" id="KW-0547">Nucleotide-binding</keyword>
<sequence length="201" mass="20600">MIYSLSGKLTYVSEQFVVIECGGVGFKCFTSLNTAKTVGSVGSAVSLFTHLSVKEDALDLYGFATHDELDCFRLLISVSGVGPKAAVSVLSELSPQKLALAVAAGDVKAITKANGVGKKIAERIALELKDKLVGTVGGEIAADIGSAASIVEESASAEAVAALVSLGFSQSDAAVAVGSMDKSLTADEMIRLGLKQLSKNL</sequence>
<evidence type="ECO:0000256" key="4">
    <source>
        <dbReference type="ARBA" id="ARBA00023204"/>
    </source>
</evidence>
<proteinExistence type="inferred from homology"/>
<evidence type="ECO:0000256" key="3">
    <source>
        <dbReference type="ARBA" id="ARBA00023125"/>
    </source>
</evidence>
<dbReference type="SUPFAM" id="SSF50249">
    <property type="entry name" value="Nucleic acid-binding proteins"/>
    <property type="match status" value="1"/>
</dbReference>
<dbReference type="InterPro" id="IPR036267">
    <property type="entry name" value="RuvA_C_sf"/>
</dbReference>
<dbReference type="NCBIfam" id="TIGR00084">
    <property type="entry name" value="ruvA"/>
    <property type="match status" value="1"/>
</dbReference>
<keyword evidence="4" id="KW-0234">DNA repair</keyword>
<dbReference type="GO" id="GO:0006310">
    <property type="term" value="P:DNA recombination"/>
    <property type="evidence" value="ECO:0007669"/>
    <property type="project" value="InterPro"/>
</dbReference>
<name>A0A8S5PL16_9CAUD</name>
<dbReference type="GO" id="GO:0006281">
    <property type="term" value="P:DNA repair"/>
    <property type="evidence" value="ECO:0007669"/>
    <property type="project" value="UniProtKB-KW"/>
</dbReference>
<accession>A0A8S5PL16</accession>
<organism evidence="6">
    <name type="scientific">Myoviridae sp. ctWXg38</name>
    <dbReference type="NCBI Taxonomy" id="2825119"/>
    <lineage>
        <taxon>Viruses</taxon>
        <taxon>Duplodnaviria</taxon>
        <taxon>Heunggongvirae</taxon>
        <taxon>Uroviricota</taxon>
        <taxon>Caudoviricetes</taxon>
    </lineage>
</organism>
<reference evidence="6" key="1">
    <citation type="journal article" date="2021" name="Proc. Natl. Acad. Sci. U.S.A.">
        <title>A Catalog of Tens of Thousands of Viruses from Human Metagenomes Reveals Hidden Associations with Chronic Diseases.</title>
        <authorList>
            <person name="Tisza M.J."/>
            <person name="Buck C.B."/>
        </authorList>
    </citation>
    <scope>NUCLEOTIDE SEQUENCE</scope>
    <source>
        <strain evidence="6">CtWXg38</strain>
    </source>
</reference>
<dbReference type="InterPro" id="IPR013849">
    <property type="entry name" value="DNA_helicase_Holl-junc_RuvA_I"/>
</dbReference>
<keyword evidence="3" id="KW-0238">DNA-binding</keyword>
<feature type="domain" description="Helix-hairpin-helix DNA-binding motif class 1" evidence="5">
    <location>
        <begin position="73"/>
        <end position="92"/>
    </location>
</feature>
<dbReference type="GO" id="GO:0005524">
    <property type="term" value="F:ATP binding"/>
    <property type="evidence" value="ECO:0007669"/>
    <property type="project" value="InterPro"/>
</dbReference>
<dbReference type="GO" id="GO:0009378">
    <property type="term" value="F:four-way junction helicase activity"/>
    <property type="evidence" value="ECO:0007669"/>
    <property type="project" value="InterPro"/>
</dbReference>
<feature type="domain" description="Helix-hairpin-helix DNA-binding motif class 1" evidence="5">
    <location>
        <begin position="108"/>
        <end position="127"/>
    </location>
</feature>
<dbReference type="Gene3D" id="1.10.8.10">
    <property type="entry name" value="DNA helicase RuvA subunit, C-terminal domain"/>
    <property type="match status" value="1"/>
</dbReference>
<dbReference type="InterPro" id="IPR003583">
    <property type="entry name" value="Hlx-hairpin-Hlx_DNA-bd_motif"/>
</dbReference>
<dbReference type="Pfam" id="PF14520">
    <property type="entry name" value="HHH_5"/>
    <property type="match status" value="1"/>
</dbReference>
<dbReference type="InterPro" id="IPR000085">
    <property type="entry name" value="RuvA"/>
</dbReference>
<keyword evidence="1" id="KW-0963">Cytoplasm</keyword>
<dbReference type="Gene3D" id="1.10.150.20">
    <property type="entry name" value="5' to 3' exonuclease, C-terminal subdomain"/>
    <property type="match status" value="1"/>
</dbReference>